<sequence length="299" mass="31632">MKLETIFIAAATLLVAGLLLLPQPADAKRMGSGGNVGKQYSVPSQAPVQRPTQAQGPTAAAGQRAPQAGGASRWLGPLAGLAAGGLLASMFMGGGFQGFQIMDFLVIAALVFGVFMLWRWFRRNQARPLAAGAYGRTATANAGPGFNPPPAGQDPLGAQNGGGLGEARDSTGGGNELPVWFDGAAFEAGAKDHYIRLQAAWDKADFSEIRDYTTPELCAELQRERAALAGPQYTEVVRLQAQLASLQRDGDLAVASILFSGLIREDQQGPAQEVREFWHVQHQWASAAGDWYIAGIQQA</sequence>
<dbReference type="Pfam" id="PF04280">
    <property type="entry name" value="Tim44"/>
    <property type="match status" value="1"/>
</dbReference>
<evidence type="ECO:0000259" key="4">
    <source>
        <dbReference type="SMART" id="SM00978"/>
    </source>
</evidence>
<proteinExistence type="predicted"/>
<evidence type="ECO:0000256" key="1">
    <source>
        <dbReference type="SAM" id="MobiDB-lite"/>
    </source>
</evidence>
<feature type="compositionally biased region" description="Low complexity" evidence="1">
    <location>
        <begin position="49"/>
        <end position="68"/>
    </location>
</feature>
<dbReference type="PANTHER" id="PTHR41542:SF1">
    <property type="entry name" value="BLL5807 PROTEIN"/>
    <property type="match status" value="1"/>
</dbReference>
<dbReference type="AlphaFoldDB" id="A0A2K8U741"/>
<dbReference type="Proteomes" id="UP000232638">
    <property type="component" value="Chromosome"/>
</dbReference>
<dbReference type="InterPro" id="IPR032710">
    <property type="entry name" value="NTF2-like_dom_sf"/>
</dbReference>
<keyword evidence="2" id="KW-0472">Membrane</keyword>
<keyword evidence="3" id="KW-0732">Signal</keyword>
<gene>
    <name evidence="5" type="ORF">THSYN_11000</name>
</gene>
<feature type="region of interest" description="Disordered" evidence="1">
    <location>
        <begin position="140"/>
        <end position="170"/>
    </location>
</feature>
<organism evidence="5 6">
    <name type="scientific">Candidatus Thiodictyon syntrophicum</name>
    <dbReference type="NCBI Taxonomy" id="1166950"/>
    <lineage>
        <taxon>Bacteria</taxon>
        <taxon>Pseudomonadati</taxon>
        <taxon>Pseudomonadota</taxon>
        <taxon>Gammaproteobacteria</taxon>
        <taxon>Chromatiales</taxon>
        <taxon>Chromatiaceae</taxon>
        <taxon>Thiodictyon</taxon>
    </lineage>
</organism>
<dbReference type="OrthoDB" id="5298777at2"/>
<reference evidence="5 6" key="1">
    <citation type="submission" date="2017-03" db="EMBL/GenBank/DDBJ databases">
        <title>Complete genome sequence of Candidatus 'Thiodictyon syntrophicum' sp. nov. strain Cad16T, a photolithoautotroph purple sulfur bacterium isolated from an alpine meromictic lake.</title>
        <authorList>
            <person name="Luedin S.M."/>
            <person name="Pothier J.F."/>
            <person name="Danza F."/>
            <person name="Storelli N."/>
            <person name="Wittwer M."/>
            <person name="Tonolla M."/>
        </authorList>
    </citation>
    <scope>NUCLEOTIDE SEQUENCE [LARGE SCALE GENOMIC DNA]</scope>
    <source>
        <strain evidence="5 6">Cad16T</strain>
    </source>
</reference>
<evidence type="ECO:0000256" key="2">
    <source>
        <dbReference type="SAM" id="Phobius"/>
    </source>
</evidence>
<keyword evidence="2" id="KW-1133">Transmembrane helix</keyword>
<feature type="transmembrane region" description="Helical" evidence="2">
    <location>
        <begin position="74"/>
        <end position="92"/>
    </location>
</feature>
<feature type="transmembrane region" description="Helical" evidence="2">
    <location>
        <begin position="104"/>
        <end position="121"/>
    </location>
</feature>
<dbReference type="SMART" id="SM00978">
    <property type="entry name" value="Tim44"/>
    <property type="match status" value="1"/>
</dbReference>
<name>A0A2K8U741_9GAMM</name>
<dbReference type="RefSeq" id="WP_100919200.1">
    <property type="nucleotide sequence ID" value="NZ_CP020370.1"/>
</dbReference>
<dbReference type="SUPFAM" id="SSF54427">
    <property type="entry name" value="NTF2-like"/>
    <property type="match status" value="1"/>
</dbReference>
<dbReference type="KEGG" id="tsy:THSYN_11000"/>
<feature type="chain" id="PRO_5014940354" evidence="3">
    <location>
        <begin position="28"/>
        <end position="299"/>
    </location>
</feature>
<feature type="compositionally biased region" description="Gly residues" evidence="1">
    <location>
        <begin position="159"/>
        <end position="170"/>
    </location>
</feature>
<feature type="domain" description="Tim44-like" evidence="4">
    <location>
        <begin position="167"/>
        <end position="298"/>
    </location>
</feature>
<evidence type="ECO:0000256" key="3">
    <source>
        <dbReference type="SAM" id="SignalP"/>
    </source>
</evidence>
<evidence type="ECO:0000313" key="6">
    <source>
        <dbReference type="Proteomes" id="UP000232638"/>
    </source>
</evidence>
<dbReference type="PANTHER" id="PTHR41542">
    <property type="entry name" value="BLL5807 PROTEIN"/>
    <property type="match status" value="1"/>
</dbReference>
<protein>
    <submittedName>
        <fullName evidence="5">Transport protein</fullName>
    </submittedName>
</protein>
<feature type="region of interest" description="Disordered" evidence="1">
    <location>
        <begin position="32"/>
        <end position="68"/>
    </location>
</feature>
<accession>A0A2K8U741</accession>
<dbReference type="InterPro" id="IPR007379">
    <property type="entry name" value="Tim44-like_dom"/>
</dbReference>
<keyword evidence="2" id="KW-0812">Transmembrane</keyword>
<keyword evidence="6" id="KW-1185">Reference proteome</keyword>
<evidence type="ECO:0000313" key="5">
    <source>
        <dbReference type="EMBL" id="AUB81428.1"/>
    </source>
</evidence>
<dbReference type="EMBL" id="CP020370">
    <property type="protein sequence ID" value="AUB81428.1"/>
    <property type="molecule type" value="Genomic_DNA"/>
</dbReference>
<feature type="signal peptide" evidence="3">
    <location>
        <begin position="1"/>
        <end position="27"/>
    </location>
</feature>